<keyword evidence="3" id="KW-0949">S-adenosyl-L-methionine</keyword>
<dbReference type="GO" id="GO:0016491">
    <property type="term" value="F:oxidoreductase activity"/>
    <property type="evidence" value="ECO:0007669"/>
    <property type="project" value="InterPro"/>
</dbReference>
<reference evidence="10 11" key="1">
    <citation type="submission" date="2016-11" db="EMBL/GenBank/DDBJ databases">
        <authorList>
            <person name="Jaros S."/>
            <person name="Januszkiewicz K."/>
            <person name="Wedrychowicz H."/>
        </authorList>
    </citation>
    <scope>NUCLEOTIDE SEQUENCE [LARGE SCALE GENOMIC DNA]</scope>
    <source>
        <strain evidence="10 11">DSM 10068</strain>
    </source>
</reference>
<keyword evidence="11" id="KW-1185">Reference proteome</keyword>
<evidence type="ECO:0000256" key="7">
    <source>
        <dbReference type="ARBA" id="ARBA00047365"/>
    </source>
</evidence>
<dbReference type="InterPro" id="IPR034457">
    <property type="entry name" value="Organic_radical-activating"/>
</dbReference>
<dbReference type="GO" id="GO:0051539">
    <property type="term" value="F:4 iron, 4 sulfur cluster binding"/>
    <property type="evidence" value="ECO:0007669"/>
    <property type="project" value="UniProtKB-KW"/>
</dbReference>
<dbReference type="Gene3D" id="3.80.30.10">
    <property type="entry name" value="pyruvate-formate lyase- activating enzyme"/>
    <property type="match status" value="1"/>
</dbReference>
<dbReference type="OrthoDB" id="9782387at2"/>
<dbReference type="PROSITE" id="PS51379">
    <property type="entry name" value="4FE4S_FER_2"/>
    <property type="match status" value="2"/>
</dbReference>
<dbReference type="Pfam" id="PF04055">
    <property type="entry name" value="Radical_SAM"/>
    <property type="match status" value="1"/>
</dbReference>
<dbReference type="Gene3D" id="3.30.70.20">
    <property type="match status" value="1"/>
</dbReference>
<comment type="cofactor">
    <cofactor evidence="1">
        <name>[4Fe-4S] cluster</name>
        <dbReference type="ChEBI" id="CHEBI:49883"/>
    </cofactor>
</comment>
<evidence type="ECO:0000256" key="5">
    <source>
        <dbReference type="ARBA" id="ARBA00023004"/>
    </source>
</evidence>
<dbReference type="PROSITE" id="PS51918">
    <property type="entry name" value="RADICAL_SAM"/>
    <property type="match status" value="1"/>
</dbReference>
<dbReference type="SUPFAM" id="SSF102114">
    <property type="entry name" value="Radical SAM enzymes"/>
    <property type="match status" value="1"/>
</dbReference>
<dbReference type="InterPro" id="IPR017896">
    <property type="entry name" value="4Fe4S_Fe-S-bd"/>
</dbReference>
<dbReference type="InterPro" id="IPR007197">
    <property type="entry name" value="rSAM"/>
</dbReference>
<dbReference type="SFLD" id="SFLDS00029">
    <property type="entry name" value="Radical_SAM"/>
    <property type="match status" value="1"/>
</dbReference>
<keyword evidence="2" id="KW-0004">4Fe-4S</keyword>
<evidence type="ECO:0000259" key="9">
    <source>
        <dbReference type="PROSITE" id="PS51918"/>
    </source>
</evidence>
<comment type="catalytic activity">
    <reaction evidence="7">
        <text>glycyl-[protein] + reduced [flavodoxin] + S-adenosyl-L-methionine = glycin-2-yl radical-[protein] + semiquinone [flavodoxin] + 5'-deoxyadenosine + L-methionine + H(+)</text>
        <dbReference type="Rhea" id="RHEA:61976"/>
        <dbReference type="Rhea" id="RHEA-COMP:10622"/>
        <dbReference type="Rhea" id="RHEA-COMP:14480"/>
        <dbReference type="Rhea" id="RHEA-COMP:15993"/>
        <dbReference type="Rhea" id="RHEA-COMP:15994"/>
        <dbReference type="ChEBI" id="CHEBI:15378"/>
        <dbReference type="ChEBI" id="CHEBI:17319"/>
        <dbReference type="ChEBI" id="CHEBI:29947"/>
        <dbReference type="ChEBI" id="CHEBI:32722"/>
        <dbReference type="ChEBI" id="CHEBI:57618"/>
        <dbReference type="ChEBI" id="CHEBI:57844"/>
        <dbReference type="ChEBI" id="CHEBI:59789"/>
        <dbReference type="ChEBI" id="CHEBI:140311"/>
    </reaction>
</comment>
<dbReference type="AlphaFoldDB" id="A0A1M5XPE8"/>
<keyword evidence="5" id="KW-0408">Iron</keyword>
<evidence type="ECO:0000256" key="3">
    <source>
        <dbReference type="ARBA" id="ARBA00022691"/>
    </source>
</evidence>
<dbReference type="Proteomes" id="UP000183995">
    <property type="component" value="Unassembled WGS sequence"/>
</dbReference>
<evidence type="ECO:0000256" key="1">
    <source>
        <dbReference type="ARBA" id="ARBA00001966"/>
    </source>
</evidence>
<feature type="domain" description="4Fe-4S ferredoxin-type" evidence="8">
    <location>
        <begin position="91"/>
        <end position="120"/>
    </location>
</feature>
<dbReference type="NCBIfam" id="TIGR02494">
    <property type="entry name" value="PFLE_PFLC"/>
    <property type="match status" value="1"/>
</dbReference>
<dbReference type="STRING" id="1123282.SAMN02745823_01919"/>
<name>A0A1M5XPE8_9FIRM</name>
<dbReference type="InterPro" id="IPR058240">
    <property type="entry name" value="rSAM_sf"/>
</dbReference>
<protein>
    <submittedName>
        <fullName evidence="10">Pyruvate formate lyase activating enzyme</fullName>
    </submittedName>
</protein>
<evidence type="ECO:0000256" key="4">
    <source>
        <dbReference type="ARBA" id="ARBA00022723"/>
    </source>
</evidence>
<feature type="domain" description="4Fe-4S ferredoxin-type" evidence="8">
    <location>
        <begin position="47"/>
        <end position="81"/>
    </location>
</feature>
<evidence type="ECO:0000256" key="2">
    <source>
        <dbReference type="ARBA" id="ARBA00022485"/>
    </source>
</evidence>
<organism evidence="10 11">
    <name type="scientific">Sporobacter termitidis DSM 10068</name>
    <dbReference type="NCBI Taxonomy" id="1123282"/>
    <lineage>
        <taxon>Bacteria</taxon>
        <taxon>Bacillati</taxon>
        <taxon>Bacillota</taxon>
        <taxon>Clostridia</taxon>
        <taxon>Eubacteriales</taxon>
        <taxon>Oscillospiraceae</taxon>
        <taxon>Sporobacter</taxon>
    </lineage>
</organism>
<dbReference type="InterPro" id="IPR040074">
    <property type="entry name" value="BssD/PflA/YjjW"/>
</dbReference>
<dbReference type="SFLD" id="SFLDG01066">
    <property type="entry name" value="organic_radical-activating_enz"/>
    <property type="match status" value="1"/>
</dbReference>
<proteinExistence type="predicted"/>
<dbReference type="PANTHER" id="PTHR30352:SF4">
    <property type="entry name" value="PYRUVATE FORMATE-LYASE 2-ACTIVATING ENZYME"/>
    <property type="match status" value="1"/>
</dbReference>
<dbReference type="Pfam" id="PF12838">
    <property type="entry name" value="Fer4_7"/>
    <property type="match status" value="1"/>
</dbReference>
<dbReference type="InterPro" id="IPR012839">
    <property type="entry name" value="Organic_radical_activase"/>
</dbReference>
<keyword evidence="10" id="KW-0456">Lyase</keyword>
<dbReference type="EMBL" id="FQXV01000006">
    <property type="protein sequence ID" value="SHI01636.1"/>
    <property type="molecule type" value="Genomic_DNA"/>
</dbReference>
<evidence type="ECO:0000259" key="8">
    <source>
        <dbReference type="PROSITE" id="PS51379"/>
    </source>
</evidence>
<dbReference type="RefSeq" id="WP_073078197.1">
    <property type="nucleotide sequence ID" value="NZ_FQXV01000006.1"/>
</dbReference>
<accession>A0A1M5XPE8</accession>
<keyword evidence="10" id="KW-0670">Pyruvate</keyword>
<evidence type="ECO:0000313" key="10">
    <source>
        <dbReference type="EMBL" id="SHI01636.1"/>
    </source>
</evidence>
<dbReference type="PIRSF" id="PIRSF000371">
    <property type="entry name" value="PFL_act_enz"/>
    <property type="match status" value="1"/>
</dbReference>
<dbReference type="PANTHER" id="PTHR30352">
    <property type="entry name" value="PYRUVATE FORMATE-LYASE-ACTIVATING ENZYME"/>
    <property type="match status" value="1"/>
</dbReference>
<dbReference type="Pfam" id="PF13353">
    <property type="entry name" value="Fer4_12"/>
    <property type="match status" value="1"/>
</dbReference>
<dbReference type="GO" id="GO:0046872">
    <property type="term" value="F:metal ion binding"/>
    <property type="evidence" value="ECO:0007669"/>
    <property type="project" value="UniProtKB-KW"/>
</dbReference>
<dbReference type="GO" id="GO:0016829">
    <property type="term" value="F:lyase activity"/>
    <property type="evidence" value="ECO:0007669"/>
    <property type="project" value="UniProtKB-KW"/>
</dbReference>
<evidence type="ECO:0000313" key="11">
    <source>
        <dbReference type="Proteomes" id="UP000183995"/>
    </source>
</evidence>
<keyword evidence="4" id="KW-0479">Metal-binding</keyword>
<feature type="domain" description="Radical SAM core" evidence="9">
    <location>
        <begin position="18"/>
        <end position="313"/>
    </location>
</feature>
<evidence type="ECO:0000256" key="6">
    <source>
        <dbReference type="ARBA" id="ARBA00023014"/>
    </source>
</evidence>
<gene>
    <name evidence="10" type="ORF">SAMN02745823_01919</name>
</gene>
<dbReference type="SUPFAM" id="SSF54862">
    <property type="entry name" value="4Fe-4S ferredoxins"/>
    <property type="match status" value="1"/>
</dbReference>
<dbReference type="SFLD" id="SFLDG01118">
    <property type="entry name" value="activating_enzymes__group_2"/>
    <property type="match status" value="1"/>
</dbReference>
<keyword evidence="6" id="KW-0411">Iron-sulfur</keyword>
<sequence length="317" mass="34830">MEKTLTGKTYDIQGFSVQDGPGIRTTVFLKGCPLRCPWCHSPESQEFKTELNWMGVRCLGIDACGKCLDACPNGAVTPGPVSQNAAGEDIVCPAVDKSKCDECGACAAACRAGALYMCGTDRTVDEVMRRIERDRPFFEESGGGVTVSGGECLSQPEFTLELLRRCKAAGLHTAVDTTGFVPWEVVEKLLPYTDVFLYDLKNMDSALHRQVIGVPNEPILDNARKIAGAGGRLWVRIPVIPMFNESKAHFDTYGRFLSDIRDAVDIVQLLPYHTLGVSKHDRLLKNDTVFMAEPPSDALMQDRKAQLEGYGLKVRVH</sequence>